<dbReference type="InterPro" id="IPR039430">
    <property type="entry name" value="Thymidylate_kin-like_dom"/>
</dbReference>
<evidence type="ECO:0000256" key="8">
    <source>
        <dbReference type="ARBA" id="ARBA00022840"/>
    </source>
</evidence>
<dbReference type="Proteomes" id="UP001315967">
    <property type="component" value="Chromosome"/>
</dbReference>
<dbReference type="PANTHER" id="PTHR10344:SF4">
    <property type="entry name" value="UMP-CMP KINASE 2, MITOCHONDRIAL"/>
    <property type="match status" value="1"/>
</dbReference>
<accession>A0ABY5P340</accession>
<evidence type="ECO:0000313" key="13">
    <source>
        <dbReference type="Proteomes" id="UP001315967"/>
    </source>
</evidence>
<dbReference type="SUPFAM" id="SSF52540">
    <property type="entry name" value="P-loop containing nucleoside triphosphate hydrolases"/>
    <property type="match status" value="1"/>
</dbReference>
<dbReference type="NCBIfam" id="TIGR00041">
    <property type="entry name" value="DTMP_kinase"/>
    <property type="match status" value="1"/>
</dbReference>
<comment type="catalytic activity">
    <reaction evidence="9 10">
        <text>dTMP + ATP = dTDP + ADP</text>
        <dbReference type="Rhea" id="RHEA:13517"/>
        <dbReference type="ChEBI" id="CHEBI:30616"/>
        <dbReference type="ChEBI" id="CHEBI:58369"/>
        <dbReference type="ChEBI" id="CHEBI:63528"/>
        <dbReference type="ChEBI" id="CHEBI:456216"/>
        <dbReference type="EC" id="2.7.4.9"/>
    </reaction>
</comment>
<keyword evidence="4 10" id="KW-0808">Transferase</keyword>
<feature type="domain" description="Thymidylate kinase-like" evidence="11">
    <location>
        <begin position="9"/>
        <end position="200"/>
    </location>
</feature>
<dbReference type="RefSeq" id="WP_313792644.1">
    <property type="nucleotide sequence ID" value="NZ_CP102453.1"/>
</dbReference>
<sequence>MQSGKFITIEGPDGAGKTTVIKKLVEKLTARGMIELFVTREPGGSAISEQIREVILDVNNTAMDARTEALLYAAARRQHLVEKIIPALEAGKLVICDRFIDSSLAYQGIARNIPTDEIWAINRFAIQDYLPDLTLLIDVPAEVGLKRIYAAKDNRQFDRLDQEGLAFHNMVRQAFLSFEKEEERMILIDGTQDIDTVVDDCIQVLETHKMI</sequence>
<keyword evidence="5 10" id="KW-0545">Nucleotide biosynthesis</keyword>
<keyword evidence="7 10" id="KW-0418">Kinase</keyword>
<dbReference type="GO" id="GO:0004798">
    <property type="term" value="F:dTMP kinase activity"/>
    <property type="evidence" value="ECO:0007669"/>
    <property type="project" value="UniProtKB-EC"/>
</dbReference>
<evidence type="ECO:0000256" key="6">
    <source>
        <dbReference type="ARBA" id="ARBA00022741"/>
    </source>
</evidence>
<evidence type="ECO:0000256" key="4">
    <source>
        <dbReference type="ARBA" id="ARBA00022679"/>
    </source>
</evidence>
<evidence type="ECO:0000313" key="12">
    <source>
        <dbReference type="EMBL" id="UUX33142.1"/>
    </source>
</evidence>
<dbReference type="HAMAP" id="MF_00165">
    <property type="entry name" value="Thymidylate_kinase"/>
    <property type="match status" value="1"/>
</dbReference>
<dbReference type="InterPro" id="IPR027417">
    <property type="entry name" value="P-loop_NTPase"/>
</dbReference>
<dbReference type="CDD" id="cd01672">
    <property type="entry name" value="TMPK"/>
    <property type="match status" value="1"/>
</dbReference>
<comment type="function">
    <text evidence="10">Phosphorylation of dTMP to form dTDP in both de novo and salvage pathways of dTTP synthesis.</text>
</comment>
<protein>
    <recommendedName>
        <fullName evidence="3 10">Thymidylate kinase</fullName>
        <ecNumber evidence="2 10">2.7.4.9</ecNumber>
    </recommendedName>
    <alternativeName>
        <fullName evidence="10">dTMP kinase</fullName>
    </alternativeName>
</protein>
<dbReference type="Gene3D" id="3.40.50.300">
    <property type="entry name" value="P-loop containing nucleotide triphosphate hydrolases"/>
    <property type="match status" value="1"/>
</dbReference>
<reference evidence="12 13" key="1">
    <citation type="submission" date="2022-08" db="EMBL/GenBank/DDBJ databases">
        <title>Aerococcaceae sp. nov isolated from spoiled eye mask.</title>
        <authorList>
            <person name="Zhou G."/>
            <person name="Xie X.-B."/>
            <person name="Shi Q.-S."/>
            <person name="Wang Y.-S."/>
            <person name="Wen X."/>
            <person name="Peng H."/>
            <person name="Yang X.-J."/>
            <person name="Tao H.-B."/>
            <person name="Huang X.-M."/>
        </authorList>
    </citation>
    <scope>NUCLEOTIDE SEQUENCE [LARGE SCALE GENOMIC DNA]</scope>
    <source>
        <strain evidence="13">DM20194951</strain>
    </source>
</reference>
<evidence type="ECO:0000256" key="9">
    <source>
        <dbReference type="ARBA" id="ARBA00048743"/>
    </source>
</evidence>
<name>A0ABY5P340_9LACT</name>
<evidence type="ECO:0000256" key="1">
    <source>
        <dbReference type="ARBA" id="ARBA00009776"/>
    </source>
</evidence>
<dbReference type="InterPro" id="IPR018094">
    <property type="entry name" value="Thymidylate_kinase"/>
</dbReference>
<comment type="similarity">
    <text evidence="1 10">Belongs to the thymidylate kinase family.</text>
</comment>
<dbReference type="EMBL" id="CP102453">
    <property type="protein sequence ID" value="UUX33142.1"/>
    <property type="molecule type" value="Genomic_DNA"/>
</dbReference>
<keyword evidence="6 10" id="KW-0547">Nucleotide-binding</keyword>
<evidence type="ECO:0000256" key="2">
    <source>
        <dbReference type="ARBA" id="ARBA00012980"/>
    </source>
</evidence>
<evidence type="ECO:0000256" key="7">
    <source>
        <dbReference type="ARBA" id="ARBA00022777"/>
    </source>
</evidence>
<keyword evidence="13" id="KW-1185">Reference proteome</keyword>
<dbReference type="EC" id="2.7.4.9" evidence="2 10"/>
<dbReference type="PROSITE" id="PS01331">
    <property type="entry name" value="THYMIDYLATE_KINASE"/>
    <property type="match status" value="1"/>
</dbReference>
<feature type="binding site" evidence="10">
    <location>
        <begin position="11"/>
        <end position="18"/>
    </location>
    <ligand>
        <name>ATP</name>
        <dbReference type="ChEBI" id="CHEBI:30616"/>
    </ligand>
</feature>
<evidence type="ECO:0000259" key="11">
    <source>
        <dbReference type="Pfam" id="PF02223"/>
    </source>
</evidence>
<dbReference type="InterPro" id="IPR018095">
    <property type="entry name" value="Thymidylate_kin_CS"/>
</dbReference>
<evidence type="ECO:0000256" key="3">
    <source>
        <dbReference type="ARBA" id="ARBA00017144"/>
    </source>
</evidence>
<organism evidence="12 13">
    <name type="scientific">Fundicoccus culcitae</name>
    <dbReference type="NCBI Taxonomy" id="2969821"/>
    <lineage>
        <taxon>Bacteria</taxon>
        <taxon>Bacillati</taxon>
        <taxon>Bacillota</taxon>
        <taxon>Bacilli</taxon>
        <taxon>Lactobacillales</taxon>
        <taxon>Aerococcaceae</taxon>
        <taxon>Fundicoccus</taxon>
    </lineage>
</organism>
<gene>
    <name evidence="10 12" type="primary">tmk</name>
    <name evidence="12" type="ORF">NRE15_09530</name>
</gene>
<proteinExistence type="inferred from homology"/>
<dbReference type="Pfam" id="PF02223">
    <property type="entry name" value="Thymidylate_kin"/>
    <property type="match status" value="1"/>
</dbReference>
<dbReference type="PANTHER" id="PTHR10344">
    <property type="entry name" value="THYMIDYLATE KINASE"/>
    <property type="match status" value="1"/>
</dbReference>
<keyword evidence="8 10" id="KW-0067">ATP-binding</keyword>
<evidence type="ECO:0000256" key="10">
    <source>
        <dbReference type="HAMAP-Rule" id="MF_00165"/>
    </source>
</evidence>
<evidence type="ECO:0000256" key="5">
    <source>
        <dbReference type="ARBA" id="ARBA00022727"/>
    </source>
</evidence>